<proteinExistence type="predicted"/>
<dbReference type="InterPro" id="IPR056924">
    <property type="entry name" value="SH3_Tf2-1"/>
</dbReference>
<name>A0A6P9EG90_JUGRE</name>
<dbReference type="PANTHER" id="PTHR46148:SF52">
    <property type="entry name" value="OS04G0603800 PROTEIN"/>
    <property type="match status" value="1"/>
</dbReference>
<dbReference type="Pfam" id="PF24626">
    <property type="entry name" value="SH3_Tf2-1"/>
    <property type="match status" value="1"/>
</dbReference>
<protein>
    <submittedName>
        <fullName evidence="3">Uncharacterized protein LOC118347627</fullName>
    </submittedName>
</protein>
<keyword evidence="2" id="KW-1185">Reference proteome</keyword>
<reference evidence="3" key="1">
    <citation type="submission" date="2025-08" db="UniProtKB">
        <authorList>
            <consortium name="RefSeq"/>
        </authorList>
    </citation>
    <scope>IDENTIFICATION</scope>
    <source>
        <tissue evidence="3">Leaves</tissue>
    </source>
</reference>
<feature type="domain" description="Tf2-1-like SH3-like" evidence="1">
    <location>
        <begin position="38"/>
        <end position="101"/>
    </location>
</feature>
<evidence type="ECO:0000313" key="3">
    <source>
        <dbReference type="RefSeq" id="XP_035543213.1"/>
    </source>
</evidence>
<dbReference type="GeneID" id="118347627"/>
<dbReference type="InParanoid" id="A0A6P9EG90"/>
<sequence length="153" mass="18298">MRSRDFILALVRENLQEAQVRMKYYIDKKRTQREYSVGDWVYLRLQLYRQMSIAVRRNLKLSPIYFRTFQIIQRIEKVAYKLNLPEKSKIYPVFHISCLKKKLGAKVNRTPKLPSIMEDDTLAPEPEKVLERRLKRKGNRVGAELFKDGTEHI</sequence>
<dbReference type="KEGG" id="jre:118347627"/>
<evidence type="ECO:0000313" key="2">
    <source>
        <dbReference type="Proteomes" id="UP000235220"/>
    </source>
</evidence>
<dbReference type="Proteomes" id="UP000235220">
    <property type="component" value="Chromosome 2"/>
</dbReference>
<dbReference type="PANTHER" id="PTHR46148">
    <property type="entry name" value="CHROMO DOMAIN-CONTAINING PROTEIN"/>
    <property type="match status" value="1"/>
</dbReference>
<dbReference type="OrthoDB" id="5554229at2759"/>
<accession>A0A6P9EG90</accession>
<dbReference type="AlphaFoldDB" id="A0A6P9EG90"/>
<evidence type="ECO:0000259" key="1">
    <source>
        <dbReference type="Pfam" id="PF24626"/>
    </source>
</evidence>
<gene>
    <name evidence="3" type="primary">LOC118347627</name>
</gene>
<organism evidence="2 3">
    <name type="scientific">Juglans regia</name>
    <name type="common">English walnut</name>
    <dbReference type="NCBI Taxonomy" id="51240"/>
    <lineage>
        <taxon>Eukaryota</taxon>
        <taxon>Viridiplantae</taxon>
        <taxon>Streptophyta</taxon>
        <taxon>Embryophyta</taxon>
        <taxon>Tracheophyta</taxon>
        <taxon>Spermatophyta</taxon>
        <taxon>Magnoliopsida</taxon>
        <taxon>eudicotyledons</taxon>
        <taxon>Gunneridae</taxon>
        <taxon>Pentapetalae</taxon>
        <taxon>rosids</taxon>
        <taxon>fabids</taxon>
        <taxon>Fagales</taxon>
        <taxon>Juglandaceae</taxon>
        <taxon>Juglans</taxon>
    </lineage>
</organism>
<dbReference type="RefSeq" id="XP_035543213.1">
    <property type="nucleotide sequence ID" value="XM_035687320.1"/>
</dbReference>